<dbReference type="InterPro" id="IPR050961">
    <property type="entry name" value="BolA/IbaG_stress_morph_reg"/>
</dbReference>
<comment type="caution">
    <text evidence="3">The sequence shown here is derived from an EMBL/GenBank/DDBJ whole genome shotgun (WGS) entry which is preliminary data.</text>
</comment>
<dbReference type="PANTHER" id="PTHR46229:SF2">
    <property type="entry name" value="BOLA-LIKE PROTEIN 1"/>
    <property type="match status" value="1"/>
</dbReference>
<gene>
    <name evidence="3" type="ORF">LG368_00060</name>
</gene>
<dbReference type="GO" id="GO:0005829">
    <property type="term" value="C:cytosol"/>
    <property type="evidence" value="ECO:0007669"/>
    <property type="project" value="TreeGrafter"/>
</dbReference>
<organism evidence="3 4">
    <name type="scientific">Marinomonas algarum</name>
    <dbReference type="NCBI Taxonomy" id="2883105"/>
    <lineage>
        <taxon>Bacteria</taxon>
        <taxon>Pseudomonadati</taxon>
        <taxon>Pseudomonadota</taxon>
        <taxon>Gammaproteobacteria</taxon>
        <taxon>Oceanospirillales</taxon>
        <taxon>Oceanospirillaceae</taxon>
        <taxon>Marinomonas</taxon>
    </lineage>
</organism>
<dbReference type="GO" id="GO:0006351">
    <property type="term" value="P:DNA-templated transcription"/>
    <property type="evidence" value="ECO:0007669"/>
    <property type="project" value="TreeGrafter"/>
</dbReference>
<proteinExistence type="inferred from homology"/>
<name>A0A9X1LDV7_9GAMM</name>
<dbReference type="Pfam" id="PF01722">
    <property type="entry name" value="BolA"/>
    <property type="match status" value="1"/>
</dbReference>
<protein>
    <submittedName>
        <fullName evidence="3">BolA/IbaG family iron-sulfur metabolism protein</fullName>
    </submittedName>
</protein>
<comment type="similarity">
    <text evidence="1 2">Belongs to the BolA/IbaG family.</text>
</comment>
<dbReference type="PANTHER" id="PTHR46229">
    <property type="entry name" value="BOLA TRANSCRIPTION REGULATOR"/>
    <property type="match status" value="1"/>
</dbReference>
<evidence type="ECO:0000256" key="2">
    <source>
        <dbReference type="RuleBase" id="RU003860"/>
    </source>
</evidence>
<dbReference type="SUPFAM" id="SSF82657">
    <property type="entry name" value="BolA-like"/>
    <property type="match status" value="1"/>
</dbReference>
<dbReference type="Proteomes" id="UP001139095">
    <property type="component" value="Unassembled WGS sequence"/>
</dbReference>
<dbReference type="RefSeq" id="WP_226752703.1">
    <property type="nucleotide sequence ID" value="NZ_JAJATW010000001.1"/>
</dbReference>
<reference evidence="3" key="1">
    <citation type="submission" date="2021-10" db="EMBL/GenBank/DDBJ databases">
        <title>Marinomonas pontica sp. nov., isolated from the Black Sea.</title>
        <authorList>
            <person name="Zhao L.-H."/>
            <person name="Xue J.-H."/>
        </authorList>
    </citation>
    <scope>NUCLEOTIDE SEQUENCE</scope>
    <source>
        <strain evidence="3">E8</strain>
    </source>
</reference>
<dbReference type="Gene3D" id="3.30.300.90">
    <property type="entry name" value="BolA-like"/>
    <property type="match status" value="1"/>
</dbReference>
<accession>A0A9X1LDV7</accession>
<sequence length="101" mass="11595">MTIQSQIEQRIQDALPVHFMTLENESYMHNVPADSETHFKLVLVSDAFEGKRTVQRHQMVYAILSDEMPKFHALAMHTHTIKEWTDRADSIPSSPKCKGGE</sequence>
<dbReference type="InterPro" id="IPR036065">
    <property type="entry name" value="BolA-like_sf"/>
</dbReference>
<evidence type="ECO:0000256" key="1">
    <source>
        <dbReference type="ARBA" id="ARBA00005578"/>
    </source>
</evidence>
<evidence type="ECO:0000313" key="4">
    <source>
        <dbReference type="Proteomes" id="UP001139095"/>
    </source>
</evidence>
<evidence type="ECO:0000313" key="3">
    <source>
        <dbReference type="EMBL" id="MCB5160316.1"/>
    </source>
</evidence>
<dbReference type="PIRSF" id="PIRSF003113">
    <property type="entry name" value="BolA"/>
    <property type="match status" value="1"/>
</dbReference>
<keyword evidence="4" id="KW-1185">Reference proteome</keyword>
<dbReference type="InterPro" id="IPR002634">
    <property type="entry name" value="BolA"/>
</dbReference>
<dbReference type="EMBL" id="JAJATW010000001">
    <property type="protein sequence ID" value="MCB5160316.1"/>
    <property type="molecule type" value="Genomic_DNA"/>
</dbReference>
<dbReference type="AlphaFoldDB" id="A0A9X1LDV7"/>